<name>A0A815KRN6_ADIRI</name>
<evidence type="ECO:0000313" key="3">
    <source>
        <dbReference type="Proteomes" id="UP000663828"/>
    </source>
</evidence>
<feature type="compositionally biased region" description="Polar residues" evidence="1">
    <location>
        <begin position="497"/>
        <end position="511"/>
    </location>
</feature>
<feature type="region of interest" description="Disordered" evidence="1">
    <location>
        <begin position="229"/>
        <end position="420"/>
    </location>
</feature>
<dbReference type="EMBL" id="CAJNOR010003274">
    <property type="protein sequence ID" value="CAF1396766.1"/>
    <property type="molecule type" value="Genomic_DNA"/>
</dbReference>
<feature type="compositionally biased region" description="Basic residues" evidence="1">
    <location>
        <begin position="576"/>
        <end position="590"/>
    </location>
</feature>
<dbReference type="GO" id="GO:0016765">
    <property type="term" value="F:transferase activity, transferring alkyl or aryl (other than methyl) groups"/>
    <property type="evidence" value="ECO:0007669"/>
    <property type="project" value="InterPro"/>
</dbReference>
<feature type="compositionally biased region" description="Low complexity" evidence="1">
    <location>
        <begin position="513"/>
        <end position="524"/>
    </location>
</feature>
<dbReference type="SUPFAM" id="SSF64005">
    <property type="entry name" value="Undecaprenyl diphosphate synthase"/>
    <property type="match status" value="1"/>
</dbReference>
<feature type="region of interest" description="Disordered" evidence="1">
    <location>
        <begin position="30"/>
        <end position="50"/>
    </location>
</feature>
<evidence type="ECO:0000313" key="2">
    <source>
        <dbReference type="EMBL" id="CAF1396766.1"/>
    </source>
</evidence>
<gene>
    <name evidence="2" type="ORF">XAT740_LOCUS33912</name>
</gene>
<feature type="compositionally biased region" description="Polar residues" evidence="1">
    <location>
        <begin position="334"/>
        <end position="346"/>
    </location>
</feature>
<feature type="region of interest" description="Disordered" evidence="1">
    <location>
        <begin position="154"/>
        <end position="202"/>
    </location>
</feature>
<accession>A0A815KRN6</accession>
<feature type="region of interest" description="Disordered" evidence="1">
    <location>
        <begin position="497"/>
        <end position="593"/>
    </location>
</feature>
<dbReference type="UniPathway" id="UPA00378"/>
<evidence type="ECO:0000256" key="1">
    <source>
        <dbReference type="SAM" id="MobiDB-lite"/>
    </source>
</evidence>
<feature type="compositionally biased region" description="Basic and acidic residues" evidence="1">
    <location>
        <begin position="525"/>
        <end position="554"/>
    </location>
</feature>
<feature type="compositionally biased region" description="Low complexity" evidence="1">
    <location>
        <begin position="295"/>
        <end position="318"/>
    </location>
</feature>
<feature type="compositionally biased region" description="Pro residues" evidence="1">
    <location>
        <begin position="233"/>
        <end position="243"/>
    </location>
</feature>
<organism evidence="2 3">
    <name type="scientific">Adineta ricciae</name>
    <name type="common">Rotifer</name>
    <dbReference type="NCBI Taxonomy" id="249248"/>
    <lineage>
        <taxon>Eukaryota</taxon>
        <taxon>Metazoa</taxon>
        <taxon>Spiralia</taxon>
        <taxon>Gnathifera</taxon>
        <taxon>Rotifera</taxon>
        <taxon>Eurotatoria</taxon>
        <taxon>Bdelloidea</taxon>
        <taxon>Adinetida</taxon>
        <taxon>Adinetidae</taxon>
        <taxon>Adineta</taxon>
    </lineage>
</organism>
<dbReference type="Gene3D" id="3.40.1180.10">
    <property type="entry name" value="Decaprenyl diphosphate synthase-like"/>
    <property type="match status" value="1"/>
</dbReference>
<comment type="caution">
    <text evidence="2">The sequence shown here is derived from an EMBL/GenBank/DDBJ whole genome shotgun (WGS) entry which is preliminary data.</text>
</comment>
<feature type="compositionally biased region" description="Acidic residues" evidence="1">
    <location>
        <begin position="322"/>
        <end position="331"/>
    </location>
</feature>
<dbReference type="PANTHER" id="PTHR31518">
    <property type="entry name" value="ARGININE/SERINE-RICH PROTEIN PNISR"/>
    <property type="match status" value="1"/>
</dbReference>
<feature type="compositionally biased region" description="Pro residues" evidence="1">
    <location>
        <begin position="39"/>
        <end position="50"/>
    </location>
</feature>
<keyword evidence="3" id="KW-1185">Reference proteome</keyword>
<feature type="compositionally biased region" description="Acidic residues" evidence="1">
    <location>
        <begin position="348"/>
        <end position="364"/>
    </location>
</feature>
<dbReference type="InterPro" id="IPR036424">
    <property type="entry name" value="UPP_synth-like_sf"/>
</dbReference>
<feature type="compositionally biased region" description="Basic and acidic residues" evidence="1">
    <location>
        <begin position="378"/>
        <end position="390"/>
    </location>
</feature>
<dbReference type="Pfam" id="PF15996">
    <property type="entry name" value="PNISR"/>
    <property type="match status" value="1"/>
</dbReference>
<protein>
    <submittedName>
        <fullName evidence="2">Uncharacterized protein</fullName>
    </submittedName>
</protein>
<dbReference type="InterPro" id="IPR031937">
    <property type="entry name" value="PNISR"/>
</dbReference>
<feature type="compositionally biased region" description="Pro residues" evidence="1">
    <location>
        <begin position="171"/>
        <end position="196"/>
    </location>
</feature>
<feature type="compositionally biased region" description="Basic and acidic residues" evidence="1">
    <location>
        <begin position="281"/>
        <end position="293"/>
    </location>
</feature>
<feature type="compositionally biased region" description="Polar residues" evidence="1">
    <location>
        <begin position="255"/>
        <end position="268"/>
    </location>
</feature>
<dbReference type="Proteomes" id="UP000663828">
    <property type="component" value="Unassembled WGS sequence"/>
</dbReference>
<proteinExistence type="predicted"/>
<dbReference type="AlphaFoldDB" id="A0A815KRN6"/>
<sequence length="837" mass="94187">MYNKNWPLHQNTSNSDVDWSALADTWLQQREQQAHWQQPLPPAPPPPPPQFLLNAPPIPPPGPPPIGMPFAPLPLPAQMGMVSHHHQLQVGSNTTQESFTMTNIGNQHWRSPMPPLILPPPPPPPSFVTSNAPQWRPNTTHNQPMFPIQTEVAPSFSSGKFWPPGNTGQQAPPPPLPPPVPPPAPLNLSPMPPQFPMPSFQHRPVEKRNMNTSLNTSIPSLMDLPTSYASKSVPPPAPVPPVSILPNVFADESTSRTIPDNPSGGNASTKRRKIPPWLRDALGRMEKEKEKKIQNTSNLSSSSGNNNNNNSVSTNDISSKFDDDDNEDENANEQTARLLQETSTIFNDDNDEDQYEDNEDEDSNSELVSSTPIATRRSRFDDDKSTDQRLDVSAIPRRTHSPSPPPASSTATATLVEDDPLNDEEQLMIKMRRALTDLLLEVTNEEIASLAKEVYINCKAESSTPVIRKASGLTSLIQSFSGSDSDDEEKHVQSIINSTVISKTPNLTPIKQSPAPSKTPTKPSDNTKETELTKSKTKKSTRERSRSTSREGKDKKNHHKKHRRRSSSSSSSSSSSHRKKKSSNHHHSDQRKHDDRRLYRCLIAVILCFLNFTQWFRRSIVQIISRNCYIIKVKIDVIRNDPSNTSVSQMEKIQFNKPTDVLALIINERIPDVDLWKFIVNSIVFFRRLNIQHLIIYDYEGYIKARETSIMDYIQMYDRKHQLSLPLPTLHFLSLTDCSQTLAKVAQTLCQQVKQGEIKSDSIQVDTVDQCYTKLSTVPEINLAVIVGSVKSSLGLHPWQTRLTEFIMIDSYKQLQTTNSFLNIVQRYNQIEQRQGR</sequence>
<reference evidence="2" key="1">
    <citation type="submission" date="2021-02" db="EMBL/GenBank/DDBJ databases">
        <authorList>
            <person name="Nowell W R."/>
        </authorList>
    </citation>
    <scope>NUCLEOTIDE SEQUENCE</scope>
</reference>
<feature type="compositionally biased region" description="Basic residues" evidence="1">
    <location>
        <begin position="555"/>
        <end position="566"/>
    </location>
</feature>